<proteinExistence type="predicted"/>
<feature type="region of interest" description="Disordered" evidence="1">
    <location>
        <begin position="1"/>
        <end position="20"/>
    </location>
</feature>
<feature type="compositionally biased region" description="Basic and acidic residues" evidence="1">
    <location>
        <begin position="9"/>
        <end position="20"/>
    </location>
</feature>
<organism evidence="2 3">
    <name type="scientific">Chondrus crispus</name>
    <name type="common">Carrageen Irish moss</name>
    <name type="synonym">Polymorpha crispa</name>
    <dbReference type="NCBI Taxonomy" id="2769"/>
    <lineage>
        <taxon>Eukaryota</taxon>
        <taxon>Rhodophyta</taxon>
        <taxon>Florideophyceae</taxon>
        <taxon>Rhodymeniophycidae</taxon>
        <taxon>Gigartinales</taxon>
        <taxon>Gigartinaceae</taxon>
        <taxon>Chondrus</taxon>
    </lineage>
</organism>
<evidence type="ECO:0000313" key="2">
    <source>
        <dbReference type="EMBL" id="CDF34494.1"/>
    </source>
</evidence>
<evidence type="ECO:0000256" key="1">
    <source>
        <dbReference type="SAM" id="MobiDB-lite"/>
    </source>
</evidence>
<feature type="region of interest" description="Disordered" evidence="1">
    <location>
        <begin position="61"/>
        <end position="80"/>
    </location>
</feature>
<dbReference type="RefSeq" id="XP_005714313.1">
    <property type="nucleotide sequence ID" value="XM_005714256.1"/>
</dbReference>
<dbReference type="Proteomes" id="UP000012073">
    <property type="component" value="Unassembled WGS sequence"/>
</dbReference>
<sequence>MKPGEAEEGPVRLRRGGEAGRRCSRVAKPLLRTTGFFVTLPAATRRKWRWSGMVMKQSRPEFEVQMAGGGRDAGKGIKEQ</sequence>
<name>R7Q8Y6_CHOCR</name>
<reference evidence="3" key="1">
    <citation type="journal article" date="2013" name="Proc. Natl. Acad. Sci. U.S.A.">
        <title>Genome structure and metabolic features in the red seaweed Chondrus crispus shed light on evolution of the Archaeplastida.</title>
        <authorList>
            <person name="Collen J."/>
            <person name="Porcel B."/>
            <person name="Carre W."/>
            <person name="Ball S.G."/>
            <person name="Chaparro C."/>
            <person name="Tonon T."/>
            <person name="Barbeyron T."/>
            <person name="Michel G."/>
            <person name="Noel B."/>
            <person name="Valentin K."/>
            <person name="Elias M."/>
            <person name="Artiguenave F."/>
            <person name="Arun A."/>
            <person name="Aury J.M."/>
            <person name="Barbosa-Neto J.F."/>
            <person name="Bothwell J.H."/>
            <person name="Bouget F.Y."/>
            <person name="Brillet L."/>
            <person name="Cabello-Hurtado F."/>
            <person name="Capella-Gutierrez S."/>
            <person name="Charrier B."/>
            <person name="Cladiere L."/>
            <person name="Cock J.M."/>
            <person name="Coelho S.M."/>
            <person name="Colleoni C."/>
            <person name="Czjzek M."/>
            <person name="Da Silva C."/>
            <person name="Delage L."/>
            <person name="Denoeud F."/>
            <person name="Deschamps P."/>
            <person name="Dittami S.M."/>
            <person name="Gabaldon T."/>
            <person name="Gachon C.M."/>
            <person name="Groisillier A."/>
            <person name="Herve C."/>
            <person name="Jabbari K."/>
            <person name="Katinka M."/>
            <person name="Kloareg B."/>
            <person name="Kowalczyk N."/>
            <person name="Labadie K."/>
            <person name="Leblanc C."/>
            <person name="Lopez P.J."/>
            <person name="McLachlan D.H."/>
            <person name="Meslet-Cladiere L."/>
            <person name="Moustafa A."/>
            <person name="Nehr Z."/>
            <person name="Nyvall Collen P."/>
            <person name="Panaud O."/>
            <person name="Partensky F."/>
            <person name="Poulain J."/>
            <person name="Rensing S.A."/>
            <person name="Rousvoal S."/>
            <person name="Samson G."/>
            <person name="Symeonidi A."/>
            <person name="Weissenbach J."/>
            <person name="Zambounis A."/>
            <person name="Wincker P."/>
            <person name="Boyen C."/>
        </authorList>
    </citation>
    <scope>NUCLEOTIDE SEQUENCE [LARGE SCALE GENOMIC DNA]</scope>
    <source>
        <strain evidence="3">cv. Stackhouse</strain>
    </source>
</reference>
<dbReference type="GeneID" id="17322030"/>
<keyword evidence="3" id="KW-1185">Reference proteome</keyword>
<evidence type="ECO:0000313" key="3">
    <source>
        <dbReference type="Proteomes" id="UP000012073"/>
    </source>
</evidence>
<dbReference type="Gramene" id="CDF34494">
    <property type="protein sequence ID" value="CDF34494"/>
    <property type="gene ID" value="CHC_T00002864001"/>
</dbReference>
<accession>R7Q8Y6</accession>
<dbReference type="AlphaFoldDB" id="R7Q8Y6"/>
<dbReference type="KEGG" id="ccp:CHC_T00002864001"/>
<dbReference type="EMBL" id="HG001695">
    <property type="protein sequence ID" value="CDF34494.1"/>
    <property type="molecule type" value="Genomic_DNA"/>
</dbReference>
<protein>
    <submittedName>
        <fullName evidence="2">Uncharacterized protein</fullName>
    </submittedName>
</protein>
<gene>
    <name evidence="2" type="ORF">CHC_T00002864001</name>
</gene>